<dbReference type="NCBIfam" id="TIGR01640">
    <property type="entry name" value="F_box_assoc_1"/>
    <property type="match status" value="1"/>
</dbReference>
<dbReference type="Proteomes" id="UP000029121">
    <property type="component" value="Unassembled WGS sequence"/>
</dbReference>
<dbReference type="eggNOG" id="ENOG502S9E8">
    <property type="taxonomic scope" value="Eukaryota"/>
</dbReference>
<dbReference type="InterPro" id="IPR017451">
    <property type="entry name" value="F-box-assoc_interact_dom"/>
</dbReference>
<evidence type="ECO:0000259" key="2">
    <source>
        <dbReference type="PROSITE" id="PS50181"/>
    </source>
</evidence>
<sequence length="435" mass="49773">MKYKDNENEKDRFCSSRSKLDPTPLDLKKATKRKELDNDEDNDKKDTNLSKLDSLPLDLKSAILTRIPAKSLIKLRCVSKTWSSIVRSRGLIDSFFSMSSKQSRFIVALCNGVYGNPEERLIFFFSFSHDEGEDQSSSLVPNLEMVLPSLSFSYHSGSCTSLHGILAVEADYRLTICNPSTEQAIKLPKASTFVGYDPIDDQYKALSMDTRTRDDPSGYLEHKVLTLGGGQGWRTIDDTPFYREILSSVCINGFLYYGTYCLTQMYDQVMVCFDVRSEKLSFITTPKDVLQWGKQSIFIEYKGKLASIVRFPHGAFRSFDLWILEDVQRHEWSKRTCVIPISVWDDVEPGRMSFPGTNKAGEIIMAPSLLSCIVRPFYIFYYNVETRNIRRVRLLGIGDDKEFRRCYGLGKNTDCFVNIAHQHVESISFFKDPII</sequence>
<dbReference type="InterPro" id="IPR036047">
    <property type="entry name" value="F-box-like_dom_sf"/>
</dbReference>
<evidence type="ECO:0000256" key="1">
    <source>
        <dbReference type="SAM" id="MobiDB-lite"/>
    </source>
</evidence>
<name>R0I9P7_9BRAS</name>
<dbReference type="SMART" id="SM00256">
    <property type="entry name" value="FBOX"/>
    <property type="match status" value="1"/>
</dbReference>
<dbReference type="PANTHER" id="PTHR31111">
    <property type="entry name" value="BNAA05G37150D PROTEIN-RELATED"/>
    <property type="match status" value="1"/>
</dbReference>
<organism evidence="3 4">
    <name type="scientific">Capsella rubella</name>
    <dbReference type="NCBI Taxonomy" id="81985"/>
    <lineage>
        <taxon>Eukaryota</taxon>
        <taxon>Viridiplantae</taxon>
        <taxon>Streptophyta</taxon>
        <taxon>Embryophyta</taxon>
        <taxon>Tracheophyta</taxon>
        <taxon>Spermatophyta</taxon>
        <taxon>Magnoliopsida</taxon>
        <taxon>eudicotyledons</taxon>
        <taxon>Gunneridae</taxon>
        <taxon>Pentapetalae</taxon>
        <taxon>rosids</taxon>
        <taxon>malvids</taxon>
        <taxon>Brassicales</taxon>
        <taxon>Brassicaceae</taxon>
        <taxon>Camelineae</taxon>
        <taxon>Capsella</taxon>
    </lineage>
</organism>
<dbReference type="PROSITE" id="PS50181">
    <property type="entry name" value="FBOX"/>
    <property type="match status" value="1"/>
</dbReference>
<protein>
    <recommendedName>
        <fullName evidence="2">F-box domain-containing protein</fullName>
    </recommendedName>
</protein>
<dbReference type="PANTHER" id="PTHR31111:SF111">
    <property type="entry name" value="F-BOX DOMAIN-CONTAINING PROTEIN"/>
    <property type="match status" value="1"/>
</dbReference>
<reference evidence="4" key="1">
    <citation type="journal article" date="2013" name="Nat. Genet.">
        <title>The Capsella rubella genome and the genomic consequences of rapid mating system evolution.</title>
        <authorList>
            <person name="Slotte T."/>
            <person name="Hazzouri K.M."/>
            <person name="Agren J.A."/>
            <person name="Koenig D."/>
            <person name="Maumus F."/>
            <person name="Guo Y.L."/>
            <person name="Steige K."/>
            <person name="Platts A.E."/>
            <person name="Escobar J.S."/>
            <person name="Newman L.K."/>
            <person name="Wang W."/>
            <person name="Mandakova T."/>
            <person name="Vello E."/>
            <person name="Smith L.M."/>
            <person name="Henz S.R."/>
            <person name="Steffen J."/>
            <person name="Takuno S."/>
            <person name="Brandvain Y."/>
            <person name="Coop G."/>
            <person name="Andolfatto P."/>
            <person name="Hu T.T."/>
            <person name="Blanchette M."/>
            <person name="Clark R.M."/>
            <person name="Quesneville H."/>
            <person name="Nordborg M."/>
            <person name="Gaut B.S."/>
            <person name="Lysak M.A."/>
            <person name="Jenkins J."/>
            <person name="Grimwood J."/>
            <person name="Chapman J."/>
            <person name="Prochnik S."/>
            <person name="Shu S."/>
            <person name="Rokhsar D."/>
            <person name="Schmutz J."/>
            <person name="Weigel D."/>
            <person name="Wright S.I."/>
        </authorList>
    </citation>
    <scope>NUCLEOTIDE SEQUENCE [LARGE SCALE GENOMIC DNA]</scope>
    <source>
        <strain evidence="4">cv. Monte Gargano</strain>
    </source>
</reference>
<dbReference type="InterPro" id="IPR013187">
    <property type="entry name" value="F-box-assoc_dom_typ3"/>
</dbReference>
<dbReference type="Pfam" id="PF00646">
    <property type="entry name" value="F-box"/>
    <property type="match status" value="1"/>
</dbReference>
<evidence type="ECO:0000313" key="4">
    <source>
        <dbReference type="Proteomes" id="UP000029121"/>
    </source>
</evidence>
<feature type="region of interest" description="Disordered" evidence="1">
    <location>
        <begin position="1"/>
        <end position="47"/>
    </location>
</feature>
<accession>R0I9P7</accession>
<dbReference type="KEGG" id="crb:17896766"/>
<dbReference type="AlphaFoldDB" id="R0I9P7"/>
<dbReference type="InterPro" id="IPR001810">
    <property type="entry name" value="F-box_dom"/>
</dbReference>
<dbReference type="OrthoDB" id="1108318at2759"/>
<feature type="domain" description="F-box" evidence="2">
    <location>
        <begin position="49"/>
        <end position="99"/>
    </location>
</feature>
<dbReference type="SUPFAM" id="SSF81383">
    <property type="entry name" value="F-box domain"/>
    <property type="match status" value="1"/>
</dbReference>
<dbReference type="EMBL" id="KB870805">
    <property type="protein sequence ID" value="EOA39134.1"/>
    <property type="molecule type" value="Genomic_DNA"/>
</dbReference>
<evidence type="ECO:0000313" key="3">
    <source>
        <dbReference type="EMBL" id="EOA39134.1"/>
    </source>
</evidence>
<proteinExistence type="predicted"/>
<dbReference type="Pfam" id="PF08268">
    <property type="entry name" value="FBA_3"/>
    <property type="match status" value="1"/>
</dbReference>
<keyword evidence="4" id="KW-1185">Reference proteome</keyword>
<gene>
    <name evidence="3" type="ORF">CARUB_v10012056mg</name>
</gene>